<gene>
    <name evidence="5" type="ORF">AFUS01_LOCUS45490</name>
</gene>
<dbReference type="GO" id="GO:0004252">
    <property type="term" value="F:serine-type endopeptidase activity"/>
    <property type="evidence" value="ECO:0007669"/>
    <property type="project" value="InterPro"/>
</dbReference>
<dbReference type="InterPro" id="IPR018114">
    <property type="entry name" value="TRYPSIN_HIS"/>
</dbReference>
<dbReference type="PANTHER" id="PTHR24252:SF7">
    <property type="entry name" value="HYALIN"/>
    <property type="match status" value="1"/>
</dbReference>
<name>A0A8J2LPI6_9HEXA</name>
<evidence type="ECO:0000313" key="6">
    <source>
        <dbReference type="Proteomes" id="UP000708208"/>
    </source>
</evidence>
<evidence type="ECO:0000313" key="5">
    <source>
        <dbReference type="EMBL" id="CAG7836224.1"/>
    </source>
</evidence>
<keyword evidence="3" id="KW-0732">Signal</keyword>
<evidence type="ECO:0000259" key="4">
    <source>
        <dbReference type="PROSITE" id="PS50240"/>
    </source>
</evidence>
<evidence type="ECO:0000256" key="1">
    <source>
        <dbReference type="ARBA" id="ARBA00023157"/>
    </source>
</evidence>
<dbReference type="Pfam" id="PF00089">
    <property type="entry name" value="Trypsin"/>
    <property type="match status" value="1"/>
</dbReference>
<protein>
    <recommendedName>
        <fullName evidence="4">Peptidase S1 domain-containing protein</fullName>
    </recommendedName>
</protein>
<evidence type="ECO:0000256" key="2">
    <source>
        <dbReference type="SAM" id="MobiDB-lite"/>
    </source>
</evidence>
<dbReference type="PANTHER" id="PTHR24252">
    <property type="entry name" value="ACROSIN-RELATED"/>
    <property type="match status" value="1"/>
</dbReference>
<sequence length="511" mass="53181">MLVQVLILEFLAQLASTSNYYPYQQEYFAHQSQSVYQGESGIGFGFHPGVFKPQNPYPGGGAQFTIGSGGSSGNHGGLGGSHDVSSGGGSGSSGGSVGVQFLVPQNPGPPPPPGIQGSGQIVISGGGGIYGGHGQGPVYFPGGGIHGGSSHGHGPIVFPGGGIHGGSGHGPILIPGGVIHGGNGHGTVVIPGGNFHGGNGQGTVVIPGGGIHEGSFSGGHGGSFSGGHGGSFSGGHGGSFSGGHGWPAFQQHIHFPLQEPPCCDNNLKPSITGWDTSYTVPCGTFNIYPFVTAWIRYTAGSHVAEKVPKGQSPRRQRHGKSYPQYQPFQNFPPTTCSWNFNAVGCKLKFSCSYLQLPALFQCDENVMEYNDTQKYFKYCGSASRKVHEPLLSDSGHLKVTFKSRAFALPSVINCSVICTPELILPQSASNVLVSEKPLEVKPEPKPLKFGKCKCGIRRDVSAGRIVGGKRTSPGEFPWTVALVKKNSNRPFCGGSLINNRYILTAAHCVST</sequence>
<dbReference type="PROSITE" id="PS00134">
    <property type="entry name" value="TRYPSIN_HIS"/>
    <property type="match status" value="1"/>
</dbReference>
<feature type="chain" id="PRO_5035308782" description="Peptidase S1 domain-containing protein" evidence="3">
    <location>
        <begin position="18"/>
        <end position="511"/>
    </location>
</feature>
<dbReference type="Proteomes" id="UP000708208">
    <property type="component" value="Unassembled WGS sequence"/>
</dbReference>
<keyword evidence="6" id="KW-1185">Reference proteome</keyword>
<accession>A0A8J2LPI6</accession>
<dbReference type="PROSITE" id="PS50240">
    <property type="entry name" value="TRYPSIN_DOM"/>
    <property type="match status" value="1"/>
</dbReference>
<dbReference type="AlphaFoldDB" id="A0A8J2LPI6"/>
<evidence type="ECO:0000256" key="3">
    <source>
        <dbReference type="SAM" id="SignalP"/>
    </source>
</evidence>
<feature type="region of interest" description="Disordered" evidence="2">
    <location>
        <begin position="57"/>
        <end position="116"/>
    </location>
</feature>
<proteinExistence type="predicted"/>
<organism evidence="5 6">
    <name type="scientific">Allacma fusca</name>
    <dbReference type="NCBI Taxonomy" id="39272"/>
    <lineage>
        <taxon>Eukaryota</taxon>
        <taxon>Metazoa</taxon>
        <taxon>Ecdysozoa</taxon>
        <taxon>Arthropoda</taxon>
        <taxon>Hexapoda</taxon>
        <taxon>Collembola</taxon>
        <taxon>Symphypleona</taxon>
        <taxon>Sminthuridae</taxon>
        <taxon>Allacma</taxon>
    </lineage>
</organism>
<dbReference type="GO" id="GO:0006508">
    <property type="term" value="P:proteolysis"/>
    <property type="evidence" value="ECO:0007669"/>
    <property type="project" value="InterPro"/>
</dbReference>
<reference evidence="5" key="1">
    <citation type="submission" date="2021-06" db="EMBL/GenBank/DDBJ databases">
        <authorList>
            <person name="Hodson N. C."/>
            <person name="Mongue J. A."/>
            <person name="Jaron S. K."/>
        </authorList>
    </citation>
    <scope>NUCLEOTIDE SEQUENCE</scope>
</reference>
<feature type="domain" description="Peptidase S1" evidence="4">
    <location>
        <begin position="465"/>
        <end position="511"/>
    </location>
</feature>
<feature type="compositionally biased region" description="Gly residues" evidence="2">
    <location>
        <begin position="58"/>
        <end position="97"/>
    </location>
</feature>
<keyword evidence="1" id="KW-1015">Disulfide bond</keyword>
<dbReference type="InterPro" id="IPR001254">
    <property type="entry name" value="Trypsin_dom"/>
</dbReference>
<dbReference type="OrthoDB" id="6380398at2759"/>
<comment type="caution">
    <text evidence="5">The sequence shown here is derived from an EMBL/GenBank/DDBJ whole genome shotgun (WGS) entry which is preliminary data.</text>
</comment>
<dbReference type="EMBL" id="CAJVCH010570931">
    <property type="protein sequence ID" value="CAG7836224.1"/>
    <property type="molecule type" value="Genomic_DNA"/>
</dbReference>
<feature type="signal peptide" evidence="3">
    <location>
        <begin position="1"/>
        <end position="17"/>
    </location>
</feature>